<protein>
    <submittedName>
        <fullName evidence="1">Uncharacterized protein</fullName>
    </submittedName>
</protein>
<proteinExistence type="predicted"/>
<keyword evidence="2" id="KW-1185">Reference proteome</keyword>
<organism evidence="1 2">
    <name type="scientific">Fomitopsis schrenkii</name>
    <name type="common">Brown rot fungus</name>
    <dbReference type="NCBI Taxonomy" id="2126942"/>
    <lineage>
        <taxon>Eukaryota</taxon>
        <taxon>Fungi</taxon>
        <taxon>Dikarya</taxon>
        <taxon>Basidiomycota</taxon>
        <taxon>Agaricomycotina</taxon>
        <taxon>Agaricomycetes</taxon>
        <taxon>Polyporales</taxon>
        <taxon>Fomitopsis</taxon>
    </lineage>
</organism>
<evidence type="ECO:0000313" key="1">
    <source>
        <dbReference type="EMBL" id="EPS99834.1"/>
    </source>
</evidence>
<accession>S8FNF2</accession>
<dbReference type="Proteomes" id="UP000015241">
    <property type="component" value="Unassembled WGS sequence"/>
</dbReference>
<dbReference type="HOGENOM" id="CLU_1124569_0_0_1"/>
<name>S8FNF2_FOMSC</name>
<gene>
    <name evidence="1" type="ORF">FOMPIDRAFT_1050179</name>
</gene>
<dbReference type="EMBL" id="KE504153">
    <property type="protein sequence ID" value="EPS99834.1"/>
    <property type="molecule type" value="Genomic_DNA"/>
</dbReference>
<dbReference type="InParanoid" id="S8FNF2"/>
<sequence>MSSLNRETKFLLSTVLPTFERVCKHTVACNNNLTVSHLTVVRLSSDGFGHIFRYCPEDVLSDHALESQESDIAVNVELHNCVFDVIPPAELQKFEGRHILLGSIPEWNGTLEYPMSLRVEPVRVVLNVRWYIMADQPPLSMPMMGWVKNSQIHVPISQAITQEMFSDFNPWYVPLPMLHITPWKPRAVEVWSSASGQWEEPRTPGMLCILLPFNKVPLLRFKAVHPYRWQRFPEQALRSYLLQVPYI</sequence>
<evidence type="ECO:0000313" key="2">
    <source>
        <dbReference type="Proteomes" id="UP000015241"/>
    </source>
</evidence>
<reference evidence="1 2" key="1">
    <citation type="journal article" date="2012" name="Science">
        <title>The Paleozoic origin of enzymatic lignin decomposition reconstructed from 31 fungal genomes.</title>
        <authorList>
            <person name="Floudas D."/>
            <person name="Binder M."/>
            <person name="Riley R."/>
            <person name="Barry K."/>
            <person name="Blanchette R.A."/>
            <person name="Henrissat B."/>
            <person name="Martinez A.T."/>
            <person name="Otillar R."/>
            <person name="Spatafora J.W."/>
            <person name="Yadav J.S."/>
            <person name="Aerts A."/>
            <person name="Benoit I."/>
            <person name="Boyd A."/>
            <person name="Carlson A."/>
            <person name="Copeland A."/>
            <person name="Coutinho P.M."/>
            <person name="de Vries R.P."/>
            <person name="Ferreira P."/>
            <person name="Findley K."/>
            <person name="Foster B."/>
            <person name="Gaskell J."/>
            <person name="Glotzer D."/>
            <person name="Gorecki P."/>
            <person name="Heitman J."/>
            <person name="Hesse C."/>
            <person name="Hori C."/>
            <person name="Igarashi K."/>
            <person name="Jurgens J.A."/>
            <person name="Kallen N."/>
            <person name="Kersten P."/>
            <person name="Kohler A."/>
            <person name="Kuees U."/>
            <person name="Kumar T.K.A."/>
            <person name="Kuo A."/>
            <person name="LaButti K."/>
            <person name="Larrondo L.F."/>
            <person name="Lindquist E."/>
            <person name="Ling A."/>
            <person name="Lombard V."/>
            <person name="Lucas S."/>
            <person name="Lundell T."/>
            <person name="Martin R."/>
            <person name="McLaughlin D.J."/>
            <person name="Morgenstern I."/>
            <person name="Morin E."/>
            <person name="Murat C."/>
            <person name="Nagy L.G."/>
            <person name="Nolan M."/>
            <person name="Ohm R.A."/>
            <person name="Patyshakuliyeva A."/>
            <person name="Rokas A."/>
            <person name="Ruiz-Duenas F.J."/>
            <person name="Sabat G."/>
            <person name="Salamov A."/>
            <person name="Samejima M."/>
            <person name="Schmutz J."/>
            <person name="Slot J.C."/>
            <person name="St John F."/>
            <person name="Stenlid J."/>
            <person name="Sun H."/>
            <person name="Sun S."/>
            <person name="Syed K."/>
            <person name="Tsang A."/>
            <person name="Wiebenga A."/>
            <person name="Young D."/>
            <person name="Pisabarro A."/>
            <person name="Eastwood D.C."/>
            <person name="Martin F."/>
            <person name="Cullen D."/>
            <person name="Grigoriev I.V."/>
            <person name="Hibbett D.S."/>
        </authorList>
    </citation>
    <scope>NUCLEOTIDE SEQUENCE</scope>
    <source>
        <strain evidence="2">FP-58527</strain>
    </source>
</reference>
<dbReference type="AlphaFoldDB" id="S8FNF2"/>